<dbReference type="EMBL" id="LN483332">
    <property type="protein sequence ID" value="CED85188.1"/>
    <property type="molecule type" value="Genomic_DNA"/>
</dbReference>
<dbReference type="Pfam" id="PF00254">
    <property type="entry name" value="FKBP_C"/>
    <property type="match status" value="1"/>
</dbReference>
<dbReference type="PANTHER" id="PTHR10516">
    <property type="entry name" value="PEPTIDYL-PROLYL CIS-TRANS ISOMERASE"/>
    <property type="match status" value="1"/>
</dbReference>
<keyword evidence="5 7" id="KW-0413">Isomerase</keyword>
<dbReference type="FunFam" id="3.10.50.40:FF:000025">
    <property type="entry name" value="Peptidylprolyl isomerase"/>
    <property type="match status" value="1"/>
</dbReference>
<dbReference type="PANTHER" id="PTHR10516:SF443">
    <property type="entry name" value="FK506-BINDING PROTEIN 59-RELATED"/>
    <property type="match status" value="1"/>
</dbReference>
<reference evidence="9" key="1">
    <citation type="submission" date="2014-08" db="EMBL/GenBank/DDBJ databases">
        <authorList>
            <person name="Sharma Rahul"/>
            <person name="Thines Marco"/>
        </authorList>
    </citation>
    <scope>NUCLEOTIDE SEQUENCE</scope>
</reference>
<evidence type="ECO:0000256" key="3">
    <source>
        <dbReference type="ARBA" id="ARBA00013194"/>
    </source>
</evidence>
<dbReference type="AlphaFoldDB" id="A0A0F7SY40"/>
<evidence type="ECO:0000313" key="9">
    <source>
        <dbReference type="EMBL" id="CED85188.1"/>
    </source>
</evidence>
<organism evidence="9">
    <name type="scientific">Phaffia rhodozyma</name>
    <name type="common">Yeast</name>
    <name type="synonym">Xanthophyllomyces dendrorhous</name>
    <dbReference type="NCBI Taxonomy" id="264483"/>
    <lineage>
        <taxon>Eukaryota</taxon>
        <taxon>Fungi</taxon>
        <taxon>Dikarya</taxon>
        <taxon>Basidiomycota</taxon>
        <taxon>Agaricomycotina</taxon>
        <taxon>Tremellomycetes</taxon>
        <taxon>Cystofilobasidiales</taxon>
        <taxon>Mrakiaceae</taxon>
        <taxon>Phaffia</taxon>
    </lineage>
</organism>
<evidence type="ECO:0000256" key="1">
    <source>
        <dbReference type="ARBA" id="ARBA00000971"/>
    </source>
</evidence>
<dbReference type="SUPFAM" id="SSF54534">
    <property type="entry name" value="FKBP-like"/>
    <property type="match status" value="1"/>
</dbReference>
<comment type="similarity">
    <text evidence="6">Belongs to the FKBP-type PPIase family. FKBP1 subfamily.</text>
</comment>
<evidence type="ECO:0000256" key="7">
    <source>
        <dbReference type="PROSITE-ProRule" id="PRU00277"/>
    </source>
</evidence>
<feature type="domain" description="PPIase FKBP-type" evidence="8">
    <location>
        <begin position="47"/>
        <end position="135"/>
    </location>
</feature>
<dbReference type="GO" id="GO:0005737">
    <property type="term" value="C:cytoplasm"/>
    <property type="evidence" value="ECO:0007669"/>
    <property type="project" value="TreeGrafter"/>
</dbReference>
<comment type="function">
    <text evidence="2">PPIases accelerate the folding of proteins. It catalyzes the cis-trans isomerization of proline imidic peptide bonds in oligopeptides.</text>
</comment>
<evidence type="ECO:0000256" key="4">
    <source>
        <dbReference type="ARBA" id="ARBA00023110"/>
    </source>
</evidence>
<evidence type="ECO:0000256" key="2">
    <source>
        <dbReference type="ARBA" id="ARBA00002388"/>
    </source>
</evidence>
<dbReference type="GO" id="GO:0003755">
    <property type="term" value="F:peptidyl-prolyl cis-trans isomerase activity"/>
    <property type="evidence" value="ECO:0007669"/>
    <property type="project" value="UniProtKB-KW"/>
</dbReference>
<dbReference type="InterPro" id="IPR050689">
    <property type="entry name" value="FKBP-type_PPIase"/>
</dbReference>
<comment type="catalytic activity">
    <reaction evidence="1 7">
        <text>[protein]-peptidylproline (omega=180) = [protein]-peptidylproline (omega=0)</text>
        <dbReference type="Rhea" id="RHEA:16237"/>
        <dbReference type="Rhea" id="RHEA-COMP:10747"/>
        <dbReference type="Rhea" id="RHEA-COMP:10748"/>
        <dbReference type="ChEBI" id="CHEBI:83833"/>
        <dbReference type="ChEBI" id="CHEBI:83834"/>
        <dbReference type="EC" id="5.2.1.8"/>
    </reaction>
</comment>
<dbReference type="InterPro" id="IPR046357">
    <property type="entry name" value="PPIase_dom_sf"/>
</dbReference>
<name>A0A0F7SY40_PHARH</name>
<dbReference type="InterPro" id="IPR001179">
    <property type="entry name" value="PPIase_FKBP_dom"/>
</dbReference>
<sequence length="1191" mass="133878">MLRTTITKAFQKPILPSTRFFSVSRTNMGVTVETISAGDGKTFPKAGDTVHMHYVGTLQNGNKFDSSRDRGQPFVTPIGVGRVIPGWDEGVPQLSLGQKAKLICTPDYAYGARGFPPVIPPNSTLIFEHSLLNALLGTSPGNLDLSFTTLEFTAMHHASRATKARIFALAENVNPVLLPCFASWSKPCTSSSRSPKSKRSVSCTVNTEGSSVSFALRFNNTPDPTSAIPRALGTRLSSAIATYFDEPATNVFDFGPSILNKREPSPKRDYDRTPRYNPSLFKVEVNGQMWDQRSILLSYLSVDRPTRQAHLNGQDDGWNYQSIVPGAGSWLPEVLTRLQMDGDLFDTLVDVLQTSTVRQALGLLNQQTSPASMSMDGRPLWSPWLLRSVIDRTETATDAHLSIAAVAHHLPYLPKSHQAGFLKWCVGVTVKYRMEAALPALVRITLDAYPQLVLTSADQKERSKLHCSLILAIVPAHSDTLSNASNVVREQLALILSDMNQNGLILSSEALGSLYQLKYLMYPPIREVLFRYWSTYRSSRKLHHAKIWLQAAWRENDRAEMERWMESIDKFSATKQSTLLDGLQSKETLHSIEPVSPCSEKSTKFFGPVSVAYLKTLRESPQLALEYLEAFDMPPSPLESLATPSGDSDSIDRARHFTSDAWTSLVEIMAHSNSSLTSLRRAFDDPRSSIHDRTLITTINTSLDVVRHSSSSPSAVLEIWSEYICRRGVVPTSMSLNLFTRACEKKGVLGQALREIDRWAVKRGVHEVLPVAKNIRETPFHLGDTQPGEYSYARSQVLVQDLAFQPGSTRSPPVLRIQLDGLLLRRLMDSLSFSALGSCKNLELLFRLWDAAPSRWGVTQTDDMLRSILLAAAHSFWKEDGTVFQPMTPEQDIQTGLGLTARFTREDGQVVQDVDQVDWAKDPVEAFLLPRSSQERAPHLRAKELFETILFSNWPGFKSVPHPWDEWQSPIIEDSEESCSTHSRSSGQDDLNNSSEYLTDEPFIPFFFSSNPPILSSVENITRYLPAPSIYSHLHPTAASFNAYYYLLARHAFFPEIPLVFAYMRYLNILPEKQTMVDALARLSAWAEKGMRQRRTPFGLEDVSYATGKAELERQVTWAYKDDRSGTRPDRDLWEWLVNWLGKDQVPTDQEIQQRWSAVRKFGEFSLVDGGWCNEESLEFKEREPLPHLKE</sequence>
<dbReference type="Gene3D" id="3.10.50.40">
    <property type="match status" value="1"/>
</dbReference>
<keyword evidence="4 7" id="KW-0697">Rotamase</keyword>
<evidence type="ECO:0000259" key="8">
    <source>
        <dbReference type="PROSITE" id="PS50059"/>
    </source>
</evidence>
<dbReference type="EC" id="5.2.1.8" evidence="3 7"/>
<dbReference type="PROSITE" id="PS50059">
    <property type="entry name" value="FKBP_PPIASE"/>
    <property type="match status" value="1"/>
</dbReference>
<protein>
    <recommendedName>
        <fullName evidence="3 7">peptidylprolyl isomerase</fullName>
        <ecNumber evidence="3 7">5.2.1.8</ecNumber>
    </recommendedName>
</protein>
<evidence type="ECO:0000256" key="6">
    <source>
        <dbReference type="ARBA" id="ARBA00038106"/>
    </source>
</evidence>
<evidence type="ECO:0000256" key="5">
    <source>
        <dbReference type="ARBA" id="ARBA00023235"/>
    </source>
</evidence>
<proteinExistence type="inferred from homology"/>
<accession>A0A0F7SY40</accession>